<dbReference type="PANTHER" id="PTHR43133">
    <property type="entry name" value="RNA POLYMERASE ECF-TYPE SIGMA FACTO"/>
    <property type="match status" value="1"/>
</dbReference>
<dbReference type="InterPro" id="IPR039425">
    <property type="entry name" value="RNA_pol_sigma-70-like"/>
</dbReference>
<evidence type="ECO:0000256" key="2">
    <source>
        <dbReference type="ARBA" id="ARBA00023082"/>
    </source>
</evidence>
<keyword evidence="7" id="KW-1185">Reference proteome</keyword>
<evidence type="ECO:0000313" key="7">
    <source>
        <dbReference type="Proteomes" id="UP001183615"/>
    </source>
</evidence>
<keyword evidence="4" id="KW-0804">Transcription</keyword>
<reference evidence="7" key="1">
    <citation type="submission" date="2023-07" db="EMBL/GenBank/DDBJ databases">
        <title>30 novel species of actinomycetes from the DSMZ collection.</title>
        <authorList>
            <person name="Nouioui I."/>
        </authorList>
    </citation>
    <scope>NUCLEOTIDE SEQUENCE [LARGE SCALE GENOMIC DNA]</scope>
    <source>
        <strain evidence="7">DSM 41886</strain>
    </source>
</reference>
<keyword evidence="1" id="KW-0805">Transcription regulation</keyword>
<dbReference type="InterPro" id="IPR013325">
    <property type="entry name" value="RNA_pol_sigma_r2"/>
</dbReference>
<dbReference type="Gene3D" id="1.10.1740.10">
    <property type="match status" value="1"/>
</dbReference>
<organism evidence="6 7">
    <name type="scientific">Streptomyces johnsoniae</name>
    <dbReference type="NCBI Taxonomy" id="3075532"/>
    <lineage>
        <taxon>Bacteria</taxon>
        <taxon>Bacillati</taxon>
        <taxon>Actinomycetota</taxon>
        <taxon>Actinomycetes</taxon>
        <taxon>Kitasatosporales</taxon>
        <taxon>Streptomycetaceae</taxon>
        <taxon>Streptomyces</taxon>
    </lineage>
</organism>
<keyword evidence="5" id="KW-0812">Transmembrane</keyword>
<dbReference type="SUPFAM" id="SSF88946">
    <property type="entry name" value="Sigma2 domain of RNA polymerase sigma factors"/>
    <property type="match status" value="1"/>
</dbReference>
<evidence type="ECO:0000256" key="5">
    <source>
        <dbReference type="SAM" id="Phobius"/>
    </source>
</evidence>
<evidence type="ECO:0000256" key="1">
    <source>
        <dbReference type="ARBA" id="ARBA00023015"/>
    </source>
</evidence>
<dbReference type="EMBL" id="JAVREV010000006">
    <property type="protein sequence ID" value="MDT0443664.1"/>
    <property type="molecule type" value="Genomic_DNA"/>
</dbReference>
<protein>
    <submittedName>
        <fullName evidence="6">RNA polymerase subunit sigma-70</fullName>
    </submittedName>
</protein>
<evidence type="ECO:0000256" key="4">
    <source>
        <dbReference type="ARBA" id="ARBA00023163"/>
    </source>
</evidence>
<keyword evidence="5" id="KW-1133">Transmembrane helix</keyword>
<name>A0ABU2S3V7_9ACTN</name>
<dbReference type="Gene3D" id="1.10.10.10">
    <property type="entry name" value="Winged helix-like DNA-binding domain superfamily/Winged helix DNA-binding domain"/>
    <property type="match status" value="1"/>
</dbReference>
<dbReference type="RefSeq" id="WP_311617973.1">
    <property type="nucleotide sequence ID" value="NZ_JAVREV010000006.1"/>
</dbReference>
<feature type="transmembrane region" description="Helical" evidence="5">
    <location>
        <begin position="197"/>
        <end position="218"/>
    </location>
</feature>
<sequence>MRAGPAAAFDRLYTRQAASLTRQAFLLCGHRRLAERAVVYAFHRAWERWPEVAVDPDPAGWVRAAAHDYALSPWHQLVPGRRGGEPRAVPPEDRGLLEALLSLPRCYRRSLVLHDGVGLRLPETAAETEATTRAAALRILHARTCLAARLPGLAETAPRDRGALLTGLLRDFAAGHPAKTCSPAALRASGERRTRRWTWAAYALVATAVSTITAVAVLTG</sequence>
<proteinExistence type="predicted"/>
<dbReference type="PANTHER" id="PTHR43133:SF8">
    <property type="entry name" value="RNA POLYMERASE SIGMA FACTOR HI_1459-RELATED"/>
    <property type="match status" value="1"/>
</dbReference>
<dbReference type="InterPro" id="IPR036388">
    <property type="entry name" value="WH-like_DNA-bd_sf"/>
</dbReference>
<comment type="caution">
    <text evidence="6">The sequence shown here is derived from an EMBL/GenBank/DDBJ whole genome shotgun (WGS) entry which is preliminary data.</text>
</comment>
<keyword evidence="3" id="KW-0238">DNA-binding</keyword>
<gene>
    <name evidence="6" type="ORF">RM779_13835</name>
</gene>
<accession>A0ABU2S3V7</accession>
<evidence type="ECO:0000313" key="6">
    <source>
        <dbReference type="EMBL" id="MDT0443664.1"/>
    </source>
</evidence>
<keyword evidence="5" id="KW-0472">Membrane</keyword>
<evidence type="ECO:0000256" key="3">
    <source>
        <dbReference type="ARBA" id="ARBA00023125"/>
    </source>
</evidence>
<dbReference type="Proteomes" id="UP001183615">
    <property type="component" value="Unassembled WGS sequence"/>
</dbReference>
<keyword evidence="2" id="KW-0731">Sigma factor</keyword>